<evidence type="ECO:0000313" key="4">
    <source>
        <dbReference type="Proteomes" id="UP000004478"/>
    </source>
</evidence>
<dbReference type="SUPFAM" id="SSF53756">
    <property type="entry name" value="UDP-Glycosyltransferase/glycogen phosphorylase"/>
    <property type="match status" value="1"/>
</dbReference>
<keyword evidence="4" id="KW-1185">Reference proteome</keyword>
<evidence type="ECO:0000259" key="2">
    <source>
        <dbReference type="Pfam" id="PF13439"/>
    </source>
</evidence>
<dbReference type="Pfam" id="PF13439">
    <property type="entry name" value="Glyco_transf_4"/>
    <property type="match status" value="1"/>
</dbReference>
<reference evidence="3 4" key="1">
    <citation type="journal article" date="2012" name="J. Bacteriol.">
        <title>Draft Genome Sequence of Cecembia lonarensis Strain LW9T, Isolated from Lonar Lake, a Haloalkaline Lake in India.</title>
        <authorList>
            <person name="Shivaji S."/>
            <person name="Ara S."/>
            <person name="Singh A."/>
            <person name="Pinnaka A.K."/>
        </authorList>
    </citation>
    <scope>NUCLEOTIDE SEQUENCE [LARGE SCALE GENOMIC DNA]</scope>
    <source>
        <strain evidence="3 4">LW9</strain>
    </source>
</reference>
<dbReference type="EMBL" id="AMGM01000032">
    <property type="protein sequence ID" value="EKB49139.1"/>
    <property type="molecule type" value="Genomic_DNA"/>
</dbReference>
<sequence>MRKKITIILPKLTAGGTERTAAELANYLVSHDIDVSILLMFNYPHFFNLDKRVKIIEPLPAVRDKLGRVLYLPYLILFLRKNLKNIKPDSILCLGYILFSLIASFGIKSRVIISNRTSPYRVRFPKTKVLNGIYKFSYWLLNSRVDGIIAQTQTAAEVYSRSFKCSIRVIPNFLKEMEYFPKLKKKILSLQLVEPYLKKDKSIL</sequence>
<accession>K1LYE8</accession>
<dbReference type="AlphaFoldDB" id="K1LYE8"/>
<dbReference type="OrthoDB" id="9811239at2"/>
<name>K1LYE8_CECL9</name>
<protein>
    <recommendedName>
        <fullName evidence="2">Glycosyltransferase subfamily 4-like N-terminal domain-containing protein</fullName>
    </recommendedName>
</protein>
<dbReference type="GO" id="GO:0016757">
    <property type="term" value="F:glycosyltransferase activity"/>
    <property type="evidence" value="ECO:0007669"/>
    <property type="project" value="UniProtKB-ARBA"/>
</dbReference>
<keyword evidence="1" id="KW-1133">Transmembrane helix</keyword>
<feature type="domain" description="Glycosyltransferase subfamily 4-like N-terminal" evidence="2">
    <location>
        <begin position="15"/>
        <end position="173"/>
    </location>
</feature>
<proteinExistence type="predicted"/>
<dbReference type="InterPro" id="IPR028098">
    <property type="entry name" value="Glyco_trans_4-like_N"/>
</dbReference>
<comment type="caution">
    <text evidence="3">The sequence shown here is derived from an EMBL/GenBank/DDBJ whole genome shotgun (WGS) entry which is preliminary data.</text>
</comment>
<organism evidence="3 4">
    <name type="scientific">Cecembia lonarensis (strain CCUG 58316 / KCTC 22772 / LW9)</name>
    <dbReference type="NCBI Taxonomy" id="1225176"/>
    <lineage>
        <taxon>Bacteria</taxon>
        <taxon>Pseudomonadati</taxon>
        <taxon>Bacteroidota</taxon>
        <taxon>Cytophagia</taxon>
        <taxon>Cytophagales</taxon>
        <taxon>Cyclobacteriaceae</taxon>
        <taxon>Cecembia</taxon>
    </lineage>
</organism>
<evidence type="ECO:0000313" key="3">
    <source>
        <dbReference type="EMBL" id="EKB49139.1"/>
    </source>
</evidence>
<gene>
    <name evidence="3" type="ORF">B879_02237</name>
</gene>
<evidence type="ECO:0000256" key="1">
    <source>
        <dbReference type="SAM" id="Phobius"/>
    </source>
</evidence>
<dbReference type="RefSeq" id="WP_009185267.1">
    <property type="nucleotide sequence ID" value="NZ_AMGM01000032.1"/>
</dbReference>
<feature type="transmembrane region" description="Helical" evidence="1">
    <location>
        <begin position="90"/>
        <end position="107"/>
    </location>
</feature>
<keyword evidence="1" id="KW-0812">Transmembrane</keyword>
<dbReference type="Proteomes" id="UP000004478">
    <property type="component" value="Unassembled WGS sequence"/>
</dbReference>
<keyword evidence="1" id="KW-0472">Membrane</keyword>
<dbReference type="Gene3D" id="3.40.50.2000">
    <property type="entry name" value="Glycogen Phosphorylase B"/>
    <property type="match status" value="1"/>
</dbReference>